<comment type="caution">
    <text evidence="2">The sequence shown here is derived from an EMBL/GenBank/DDBJ whole genome shotgun (WGS) entry which is preliminary data.</text>
</comment>
<sequence>MKKIDSKNIYPSHFILFISLCAITSIFILLSIANAEAQDIGIIWEKTYGSKGIDAPVDIKETPDGGYILAGYTQPDLNGNKYAYLLRLNGKGEKIWEKSYGTAKLNSFTTVLPTSDGGYICVGTTNPYTKNGSDVYLVKTDAQGKALWTKTYGGILDESGKCIIQTPDGGYMILGRVLLNGIKTYDCYVIKIDRNGKLLWDKTYSEGDYESCMDILATKDGGYVITGNKKTTKNLSDIFLLKIDAGGKKIWESLYGGKSNDKGAAVQQTDDGGYMVYGSTSSFGKGMGDLFLVKADAQGKELWNKTYGDKSIEYEGEGGSLKRTSDGGYLMCGSTTSIGNGNLDYYIVKVDKNGKFEWDDAYGTAAFERAATAIQTGDGNYVIAGVQQRNKEYDDAYVIKVKGGRTIAGHLNYDDGPDTGVQTGGDTGQGTSSGNGQDTSGNEGSGQFCGLIRLIDILIKMMSG</sequence>
<name>A0AAP2W745_9EURY</name>
<feature type="region of interest" description="Disordered" evidence="1">
    <location>
        <begin position="412"/>
        <end position="444"/>
    </location>
</feature>
<dbReference type="RefSeq" id="WP_230742887.1">
    <property type="nucleotide sequence ID" value="NZ_PGCK01000013.1"/>
</dbReference>
<gene>
    <name evidence="2" type="ORF">CUJ83_13550</name>
</gene>
<keyword evidence="3" id="KW-1185">Reference proteome</keyword>
<organism evidence="2 3">
    <name type="scientific">Methanooceanicella nereidis</name>
    <dbReference type="NCBI Taxonomy" id="2052831"/>
    <lineage>
        <taxon>Archaea</taxon>
        <taxon>Methanobacteriati</taxon>
        <taxon>Methanobacteriota</taxon>
        <taxon>Stenosarchaea group</taxon>
        <taxon>Methanomicrobia</taxon>
        <taxon>Methanocellales</taxon>
        <taxon>Methanocellaceae</taxon>
        <taxon>Methanooceanicella</taxon>
    </lineage>
</organism>
<dbReference type="EMBL" id="PGCK01000013">
    <property type="protein sequence ID" value="MCD1296023.1"/>
    <property type="molecule type" value="Genomic_DNA"/>
</dbReference>
<dbReference type="InterPro" id="IPR011047">
    <property type="entry name" value="Quinoprotein_ADH-like_sf"/>
</dbReference>
<dbReference type="SUPFAM" id="SSF50998">
    <property type="entry name" value="Quinoprotein alcohol dehydrogenase-like"/>
    <property type="match status" value="1"/>
</dbReference>
<proteinExistence type="predicted"/>
<dbReference type="PANTHER" id="PTHR42754:SF1">
    <property type="entry name" value="LIPOPROTEIN"/>
    <property type="match status" value="1"/>
</dbReference>
<evidence type="ECO:0000313" key="2">
    <source>
        <dbReference type="EMBL" id="MCD1296023.1"/>
    </source>
</evidence>
<dbReference type="AlphaFoldDB" id="A0AAP2W745"/>
<feature type="compositionally biased region" description="Gly residues" evidence="1">
    <location>
        <begin position="422"/>
        <end position="433"/>
    </location>
</feature>
<dbReference type="PANTHER" id="PTHR42754">
    <property type="entry name" value="ENDOGLUCANASE"/>
    <property type="match status" value="1"/>
</dbReference>
<evidence type="ECO:0008006" key="4">
    <source>
        <dbReference type="Google" id="ProtNLM"/>
    </source>
</evidence>
<evidence type="ECO:0000256" key="1">
    <source>
        <dbReference type="SAM" id="MobiDB-lite"/>
    </source>
</evidence>
<accession>A0AAP2W745</accession>
<protein>
    <recommendedName>
        <fullName evidence="4">Outer membrane protein assembly factor BamB, contains PQQ-like beta-propeller repeat</fullName>
    </recommendedName>
</protein>
<reference evidence="2 3" key="1">
    <citation type="submission" date="2017-11" db="EMBL/GenBank/DDBJ databases">
        <title>Isolation and Characterization of Family Methanocellaceae Species from Potential Methane Hydrate Area Offshore Southwestern Taiwan.</title>
        <authorList>
            <person name="Zhang W.-L."/>
            <person name="Chen W.-C."/>
            <person name="Lai M.-C."/>
            <person name="Chen S.-C."/>
        </authorList>
    </citation>
    <scope>NUCLEOTIDE SEQUENCE [LARGE SCALE GENOMIC DNA]</scope>
    <source>
        <strain evidence="2 3">CWC-04</strain>
    </source>
</reference>
<dbReference type="Proteomes" id="UP001320159">
    <property type="component" value="Unassembled WGS sequence"/>
</dbReference>
<evidence type="ECO:0000313" key="3">
    <source>
        <dbReference type="Proteomes" id="UP001320159"/>
    </source>
</evidence>